<evidence type="ECO:0000313" key="2">
    <source>
        <dbReference type="EMBL" id="KRR22331.1"/>
    </source>
</evidence>
<protein>
    <recommendedName>
        <fullName evidence="4">Flagellar biosynthesis protein FliO</fullName>
    </recommendedName>
</protein>
<evidence type="ECO:0000313" key="3">
    <source>
        <dbReference type="Proteomes" id="UP000051660"/>
    </source>
</evidence>
<dbReference type="AlphaFoldDB" id="A0A0R3MQU9"/>
<accession>A0A0R3MQU9</accession>
<organism evidence="2 3">
    <name type="scientific">Bradyrhizobium lablabi</name>
    <dbReference type="NCBI Taxonomy" id="722472"/>
    <lineage>
        <taxon>Bacteria</taxon>
        <taxon>Pseudomonadati</taxon>
        <taxon>Pseudomonadota</taxon>
        <taxon>Alphaproteobacteria</taxon>
        <taxon>Hyphomicrobiales</taxon>
        <taxon>Nitrobacteraceae</taxon>
        <taxon>Bradyrhizobium</taxon>
    </lineage>
</organism>
<gene>
    <name evidence="2" type="ORF">CQ14_37875</name>
</gene>
<evidence type="ECO:0000256" key="1">
    <source>
        <dbReference type="SAM" id="MobiDB-lite"/>
    </source>
</evidence>
<comment type="caution">
    <text evidence="2">The sequence shown here is derived from an EMBL/GenBank/DDBJ whole genome shotgun (WGS) entry which is preliminary data.</text>
</comment>
<name>A0A0R3MQU9_9BRAD</name>
<sequence>MAQRLEAALRRPAEPVAPPVAPETPPARTARSEPPAPAPAPTPAPQKSGFENLEDEMASLLGRPKNPS</sequence>
<proteinExistence type="predicted"/>
<dbReference type="EMBL" id="LLYB01000075">
    <property type="protein sequence ID" value="KRR22331.1"/>
    <property type="molecule type" value="Genomic_DNA"/>
</dbReference>
<reference evidence="2 3" key="1">
    <citation type="submission" date="2014-03" db="EMBL/GenBank/DDBJ databases">
        <title>Bradyrhizobium valentinum sp. nov., isolated from effective nodules of Lupinus mariae-josephae, a lupine endemic of basic-lime soils in Eastern Spain.</title>
        <authorList>
            <person name="Duran D."/>
            <person name="Rey L."/>
            <person name="Navarro A."/>
            <person name="Busquets A."/>
            <person name="Imperial J."/>
            <person name="Ruiz-Argueso T."/>
        </authorList>
    </citation>
    <scope>NUCLEOTIDE SEQUENCE [LARGE SCALE GENOMIC DNA]</scope>
    <source>
        <strain evidence="2 3">CCBAU 23086</strain>
    </source>
</reference>
<evidence type="ECO:0008006" key="4">
    <source>
        <dbReference type="Google" id="ProtNLM"/>
    </source>
</evidence>
<feature type="compositionally biased region" description="Pro residues" evidence="1">
    <location>
        <begin position="34"/>
        <end position="44"/>
    </location>
</feature>
<feature type="compositionally biased region" description="Pro residues" evidence="1">
    <location>
        <begin position="15"/>
        <end position="25"/>
    </location>
</feature>
<feature type="region of interest" description="Disordered" evidence="1">
    <location>
        <begin position="1"/>
        <end position="68"/>
    </location>
</feature>
<dbReference type="Proteomes" id="UP000051660">
    <property type="component" value="Unassembled WGS sequence"/>
</dbReference>